<keyword evidence="7" id="KW-0820">tRNA-binding</keyword>
<keyword evidence="8" id="KW-0819">tRNA processing</keyword>
<comment type="subcellular location">
    <subcellularLocation>
        <location evidence="2">Cytoplasm</location>
    </subcellularLocation>
</comment>
<keyword evidence="11" id="KW-0699">rRNA-binding</keyword>
<keyword evidence="9" id="KW-0540">Nuclease</keyword>
<evidence type="ECO:0000256" key="9">
    <source>
        <dbReference type="ARBA" id="ARBA00022722"/>
    </source>
</evidence>
<dbReference type="InterPro" id="IPR003029">
    <property type="entry name" value="S1_domain"/>
</dbReference>
<evidence type="ECO:0000256" key="7">
    <source>
        <dbReference type="ARBA" id="ARBA00022555"/>
    </source>
</evidence>
<keyword evidence="15" id="KW-0694">RNA-binding</keyword>
<dbReference type="Pfam" id="PF10150">
    <property type="entry name" value="RNase_E_G"/>
    <property type="match status" value="1"/>
</dbReference>
<protein>
    <recommendedName>
        <fullName evidence="4">Ribonuclease G</fullName>
    </recommendedName>
</protein>
<dbReference type="PANTHER" id="PTHR30001:SF0">
    <property type="entry name" value="RIBONUCLEASE G"/>
    <property type="match status" value="1"/>
</dbReference>
<comment type="caution">
    <text evidence="17">The sequence shown here is derived from an EMBL/GenBank/DDBJ whole genome shotgun (WGS) entry which is preliminary data.</text>
</comment>
<dbReference type="InterPro" id="IPR012340">
    <property type="entry name" value="NA-bd_OB-fold"/>
</dbReference>
<comment type="cofactor">
    <cofactor evidence="1">
        <name>Mg(2+)</name>
        <dbReference type="ChEBI" id="CHEBI:18420"/>
    </cofactor>
</comment>
<dbReference type="NCBIfam" id="TIGR00757">
    <property type="entry name" value="RNaseEG"/>
    <property type="match status" value="1"/>
</dbReference>
<dbReference type="InterPro" id="IPR004659">
    <property type="entry name" value="RNase_E/G"/>
</dbReference>
<evidence type="ECO:0000256" key="6">
    <source>
        <dbReference type="ARBA" id="ARBA00022552"/>
    </source>
</evidence>
<dbReference type="GO" id="GO:0046872">
    <property type="term" value="F:metal ion binding"/>
    <property type="evidence" value="ECO:0007669"/>
    <property type="project" value="UniProtKB-KW"/>
</dbReference>
<dbReference type="Proteomes" id="UP000178885">
    <property type="component" value="Unassembled WGS sequence"/>
</dbReference>
<dbReference type="GO" id="GO:0005737">
    <property type="term" value="C:cytoplasm"/>
    <property type="evidence" value="ECO:0007669"/>
    <property type="project" value="UniProtKB-SubCell"/>
</dbReference>
<dbReference type="EMBL" id="MFSU01000031">
    <property type="protein sequence ID" value="OGI48319.1"/>
    <property type="molecule type" value="Genomic_DNA"/>
</dbReference>
<dbReference type="GO" id="GO:0019843">
    <property type="term" value="F:rRNA binding"/>
    <property type="evidence" value="ECO:0007669"/>
    <property type="project" value="UniProtKB-KW"/>
</dbReference>
<dbReference type="GO" id="GO:0000049">
    <property type="term" value="F:tRNA binding"/>
    <property type="evidence" value="ECO:0007669"/>
    <property type="project" value="UniProtKB-KW"/>
</dbReference>
<evidence type="ECO:0000259" key="16">
    <source>
        <dbReference type="PROSITE" id="PS50126"/>
    </source>
</evidence>
<evidence type="ECO:0000256" key="1">
    <source>
        <dbReference type="ARBA" id="ARBA00001946"/>
    </source>
</evidence>
<evidence type="ECO:0000256" key="3">
    <source>
        <dbReference type="ARBA" id="ARBA00005663"/>
    </source>
</evidence>
<dbReference type="STRING" id="1817760.A2151_00670"/>
<keyword evidence="10" id="KW-0479">Metal-binding</keyword>
<organism evidence="17 18">
    <name type="scientific">Candidatus Muproteobacteria bacterium RBG_16_65_34</name>
    <dbReference type="NCBI Taxonomy" id="1817760"/>
    <lineage>
        <taxon>Bacteria</taxon>
        <taxon>Pseudomonadati</taxon>
        <taxon>Pseudomonadota</taxon>
        <taxon>Candidatus Muproteobacteria</taxon>
    </lineage>
</organism>
<evidence type="ECO:0000256" key="11">
    <source>
        <dbReference type="ARBA" id="ARBA00022730"/>
    </source>
</evidence>
<evidence type="ECO:0000313" key="18">
    <source>
        <dbReference type="Proteomes" id="UP000178885"/>
    </source>
</evidence>
<evidence type="ECO:0000256" key="8">
    <source>
        <dbReference type="ARBA" id="ARBA00022694"/>
    </source>
</evidence>
<dbReference type="Gene3D" id="2.40.50.140">
    <property type="entry name" value="Nucleic acid-binding proteins"/>
    <property type="match status" value="1"/>
</dbReference>
<dbReference type="GO" id="GO:0008033">
    <property type="term" value="P:tRNA processing"/>
    <property type="evidence" value="ECO:0007669"/>
    <property type="project" value="UniProtKB-KW"/>
</dbReference>
<name>A0A1F6TTD3_9PROT</name>
<dbReference type="AlphaFoldDB" id="A0A1F6TTD3"/>
<dbReference type="InterPro" id="IPR048583">
    <property type="entry name" value="RNase_E_G_thioredoxin-like"/>
</dbReference>
<evidence type="ECO:0000256" key="5">
    <source>
        <dbReference type="ARBA" id="ARBA00022490"/>
    </source>
</evidence>
<dbReference type="Gene3D" id="3.40.1260.20">
    <property type="entry name" value="Ribonuclease E, catalytic domain"/>
    <property type="match status" value="1"/>
</dbReference>
<sequence>MSEEILINVTPQETRVAVVENGVLQEVHIERALARGIVGNIYQGRIVRILPGMQAAFVDIGSERAAFLHASDIRAGDAAANANAAPGAEVAPARRPGAAAAPIHELVQEGHEVVVQVLKDPLGTKGARLTTQITLPARYLVYLPHSKHIGISQRIGDDAERERLRALVKSAMVEGEDGGYILRTLAETATEEEIATDIRYLRRVWAVCRERVQTAAAGVLIHEDLPLALRAMRDLARGNVEKIRIDSRETFAKARDFAIEFIPEIADRIEYYPGERPILDLYSVEDEIQKALLGKVPLKSGGYLVIDQTEAMTTVDVNTGAYVGRHNLEETLFKTNLEAAQAIARQLRLRNLGGMIIIDFIDMADPEHKRQVLRALARALARDRTKVSITEMSPLGLVELTRKRTRESLEHILCQPCPVCQGRGMLKTPQTVCYEIFREILREARQFGAAEYLVLASPVVVDLLLDEEATSLMKLQEFIGRPIQLKVEPQYTQEQYDVVLM</sequence>
<dbReference type="GO" id="GO:0006364">
    <property type="term" value="P:rRNA processing"/>
    <property type="evidence" value="ECO:0007669"/>
    <property type="project" value="UniProtKB-KW"/>
</dbReference>
<evidence type="ECO:0000256" key="12">
    <source>
        <dbReference type="ARBA" id="ARBA00022759"/>
    </source>
</evidence>
<accession>A0A1F6TTD3</accession>
<keyword evidence="5" id="KW-0963">Cytoplasm</keyword>
<dbReference type="SMART" id="SM00316">
    <property type="entry name" value="S1"/>
    <property type="match status" value="1"/>
</dbReference>
<comment type="similarity">
    <text evidence="3">Belongs to the RNase E/G family. RNase G subfamily.</text>
</comment>
<evidence type="ECO:0000256" key="2">
    <source>
        <dbReference type="ARBA" id="ARBA00004496"/>
    </source>
</evidence>
<evidence type="ECO:0000256" key="4">
    <source>
        <dbReference type="ARBA" id="ARBA00017719"/>
    </source>
</evidence>
<dbReference type="PANTHER" id="PTHR30001">
    <property type="entry name" value="RIBONUCLEASE"/>
    <property type="match status" value="1"/>
</dbReference>
<evidence type="ECO:0000256" key="15">
    <source>
        <dbReference type="ARBA" id="ARBA00022884"/>
    </source>
</evidence>
<keyword evidence="14" id="KW-0460">Magnesium</keyword>
<keyword evidence="12" id="KW-0255">Endonuclease</keyword>
<dbReference type="NCBIfam" id="NF008689">
    <property type="entry name" value="PRK11712.1"/>
    <property type="match status" value="1"/>
</dbReference>
<dbReference type="PROSITE" id="PS50126">
    <property type="entry name" value="S1"/>
    <property type="match status" value="1"/>
</dbReference>
<evidence type="ECO:0000256" key="13">
    <source>
        <dbReference type="ARBA" id="ARBA00022801"/>
    </source>
</evidence>
<evidence type="ECO:0000256" key="10">
    <source>
        <dbReference type="ARBA" id="ARBA00022723"/>
    </source>
</evidence>
<dbReference type="GO" id="GO:0004540">
    <property type="term" value="F:RNA nuclease activity"/>
    <property type="evidence" value="ECO:0007669"/>
    <property type="project" value="InterPro"/>
</dbReference>
<evidence type="ECO:0000256" key="14">
    <source>
        <dbReference type="ARBA" id="ARBA00022842"/>
    </source>
</evidence>
<dbReference type="GO" id="GO:0016787">
    <property type="term" value="F:hydrolase activity"/>
    <property type="evidence" value="ECO:0007669"/>
    <property type="project" value="UniProtKB-KW"/>
</dbReference>
<dbReference type="CDD" id="cd04453">
    <property type="entry name" value="S1_RNase_E"/>
    <property type="match status" value="1"/>
</dbReference>
<proteinExistence type="inferred from homology"/>
<keyword evidence="6" id="KW-0698">rRNA processing</keyword>
<gene>
    <name evidence="17" type="ORF">A2151_00670</name>
</gene>
<feature type="domain" description="S1 motif" evidence="16">
    <location>
        <begin position="39"/>
        <end position="138"/>
    </location>
</feature>
<dbReference type="InterPro" id="IPR019307">
    <property type="entry name" value="RNA-bd_AU-1/RNase_E/G"/>
</dbReference>
<keyword evidence="13" id="KW-0378">Hydrolase</keyword>
<dbReference type="SUPFAM" id="SSF50249">
    <property type="entry name" value="Nucleic acid-binding proteins"/>
    <property type="match status" value="1"/>
</dbReference>
<reference evidence="17 18" key="1">
    <citation type="journal article" date="2016" name="Nat. Commun.">
        <title>Thousands of microbial genomes shed light on interconnected biogeochemical processes in an aquifer system.</title>
        <authorList>
            <person name="Anantharaman K."/>
            <person name="Brown C.T."/>
            <person name="Hug L.A."/>
            <person name="Sharon I."/>
            <person name="Castelle C.J."/>
            <person name="Probst A.J."/>
            <person name="Thomas B.C."/>
            <person name="Singh A."/>
            <person name="Wilkins M.J."/>
            <person name="Karaoz U."/>
            <person name="Brodie E.L."/>
            <person name="Williams K.H."/>
            <person name="Hubbard S.S."/>
            <person name="Banfield J.F."/>
        </authorList>
    </citation>
    <scope>NUCLEOTIDE SEQUENCE [LARGE SCALE GENOMIC DNA]</scope>
</reference>
<dbReference type="Pfam" id="PF20833">
    <property type="entry name" value="RNase_E_G_Thio"/>
    <property type="match status" value="1"/>
</dbReference>
<evidence type="ECO:0000313" key="17">
    <source>
        <dbReference type="EMBL" id="OGI48319.1"/>
    </source>
</evidence>
<dbReference type="GO" id="GO:0004519">
    <property type="term" value="F:endonuclease activity"/>
    <property type="evidence" value="ECO:0007669"/>
    <property type="project" value="UniProtKB-KW"/>
</dbReference>